<accession>A0A3P9ALB0</accession>
<protein>
    <submittedName>
        <fullName evidence="1">Uncharacterized protein</fullName>
    </submittedName>
</protein>
<evidence type="ECO:0000313" key="2">
    <source>
        <dbReference type="Proteomes" id="UP000265140"/>
    </source>
</evidence>
<keyword evidence="2" id="KW-1185">Reference proteome</keyword>
<reference evidence="1" key="2">
    <citation type="submission" date="2020-02" db="EMBL/GenBank/DDBJ databases">
        <title>Esox lucius (northern pike) genome, fEsoLuc1, primary haplotype.</title>
        <authorList>
            <person name="Myers G."/>
            <person name="Karagic N."/>
            <person name="Meyer A."/>
            <person name="Pippel M."/>
            <person name="Reichard M."/>
            <person name="Winkler S."/>
            <person name="Tracey A."/>
            <person name="Sims Y."/>
            <person name="Howe K."/>
            <person name="Rhie A."/>
            <person name="Formenti G."/>
            <person name="Durbin R."/>
            <person name="Fedrigo O."/>
            <person name="Jarvis E.D."/>
        </authorList>
    </citation>
    <scope>NUCLEOTIDE SEQUENCE [LARGE SCALE GENOMIC DNA]</scope>
</reference>
<organism evidence="1 2">
    <name type="scientific">Esox lucius</name>
    <name type="common">Northern pike</name>
    <dbReference type="NCBI Taxonomy" id="8010"/>
    <lineage>
        <taxon>Eukaryota</taxon>
        <taxon>Metazoa</taxon>
        <taxon>Chordata</taxon>
        <taxon>Craniata</taxon>
        <taxon>Vertebrata</taxon>
        <taxon>Euteleostomi</taxon>
        <taxon>Actinopterygii</taxon>
        <taxon>Neopterygii</taxon>
        <taxon>Teleostei</taxon>
        <taxon>Protacanthopterygii</taxon>
        <taxon>Esociformes</taxon>
        <taxon>Esocidae</taxon>
        <taxon>Esox</taxon>
    </lineage>
</organism>
<sequence>MSAQGAHHHGKELLECVIWIHVQFLRVQHAQLGVGGLDVIHVLYRLVQSTQYSLSMSCNHGVSLDGSRVVKEALGKIIRMTEGTSYIRHVVATPNANDWFN</sequence>
<dbReference type="OMA" id="FQTAQHR"/>
<reference evidence="1" key="4">
    <citation type="submission" date="2025-09" db="UniProtKB">
        <authorList>
            <consortium name="Ensembl"/>
        </authorList>
    </citation>
    <scope>IDENTIFICATION</scope>
</reference>
<dbReference type="Proteomes" id="UP000265140">
    <property type="component" value="Chromosome 11"/>
</dbReference>
<name>A0A3P9ALB0_ESOLU</name>
<proteinExistence type="predicted"/>
<dbReference type="STRING" id="8010.ENSELUP00000041454"/>
<dbReference type="Ensembl" id="ENSELUT00000042692.3">
    <property type="protein sequence ID" value="ENSELUP00000041454.2"/>
    <property type="gene ID" value="ENSELUG00000022303.3"/>
</dbReference>
<dbReference type="InParanoid" id="A0A3P9ALB0"/>
<dbReference type="AlphaFoldDB" id="A0A3P9ALB0"/>
<reference evidence="2" key="1">
    <citation type="journal article" date="2014" name="PLoS ONE">
        <title>The genome and linkage map of the northern pike (Esox lucius): conserved synteny revealed between the salmonid sister group and the Neoteleostei.</title>
        <authorList>
            <person name="Rondeau E.B."/>
            <person name="Minkley D.R."/>
            <person name="Leong J.S."/>
            <person name="Messmer A.M."/>
            <person name="Jantzen J.R."/>
            <person name="von Schalburg K.R."/>
            <person name="Lemon C."/>
            <person name="Bird N.H."/>
            <person name="Koop B.F."/>
        </authorList>
    </citation>
    <scope>NUCLEOTIDE SEQUENCE</scope>
</reference>
<evidence type="ECO:0000313" key="1">
    <source>
        <dbReference type="Ensembl" id="ENSELUP00000041454.2"/>
    </source>
</evidence>
<reference evidence="1" key="3">
    <citation type="submission" date="2025-08" db="UniProtKB">
        <authorList>
            <consortium name="Ensembl"/>
        </authorList>
    </citation>
    <scope>IDENTIFICATION</scope>
</reference>
<dbReference type="GeneTree" id="ENSGT01150000289880"/>